<name>A0ABR1Y4T7_9PEZI</name>
<feature type="compositionally biased region" description="Polar residues" evidence="1">
    <location>
        <begin position="39"/>
        <end position="49"/>
    </location>
</feature>
<feature type="compositionally biased region" description="Basic and acidic residues" evidence="1">
    <location>
        <begin position="26"/>
        <end position="37"/>
    </location>
</feature>
<dbReference type="EMBL" id="JBBWUH010000001">
    <property type="protein sequence ID" value="KAK8176862.1"/>
    <property type="molecule type" value="Genomic_DNA"/>
</dbReference>
<evidence type="ECO:0000313" key="3">
    <source>
        <dbReference type="Proteomes" id="UP001456524"/>
    </source>
</evidence>
<proteinExistence type="predicted"/>
<evidence type="ECO:0000256" key="1">
    <source>
        <dbReference type="SAM" id="MobiDB-lite"/>
    </source>
</evidence>
<organism evidence="2 3">
    <name type="scientific">Phyllosticta citrichinensis</name>
    <dbReference type="NCBI Taxonomy" id="1130410"/>
    <lineage>
        <taxon>Eukaryota</taxon>
        <taxon>Fungi</taxon>
        <taxon>Dikarya</taxon>
        <taxon>Ascomycota</taxon>
        <taxon>Pezizomycotina</taxon>
        <taxon>Dothideomycetes</taxon>
        <taxon>Dothideomycetes incertae sedis</taxon>
        <taxon>Botryosphaeriales</taxon>
        <taxon>Phyllostictaceae</taxon>
        <taxon>Phyllosticta</taxon>
    </lineage>
</organism>
<feature type="compositionally biased region" description="Basic residues" evidence="1">
    <location>
        <begin position="1"/>
        <end position="25"/>
    </location>
</feature>
<accession>A0ABR1Y4T7</accession>
<keyword evidence="3" id="KW-1185">Reference proteome</keyword>
<feature type="compositionally biased region" description="Basic and acidic residues" evidence="1">
    <location>
        <begin position="64"/>
        <end position="73"/>
    </location>
</feature>
<feature type="region of interest" description="Disordered" evidence="1">
    <location>
        <begin position="214"/>
        <end position="275"/>
    </location>
</feature>
<feature type="compositionally biased region" description="Basic and acidic residues" evidence="1">
    <location>
        <begin position="259"/>
        <end position="268"/>
    </location>
</feature>
<reference evidence="2 3" key="1">
    <citation type="journal article" date="2022" name="G3 (Bethesda)">
        <title>Enemy or ally: a genomic approach to elucidate the lifestyle of Phyllosticta citrichinaensis.</title>
        <authorList>
            <person name="Buijs V.A."/>
            <person name="Groenewald J.Z."/>
            <person name="Haridas S."/>
            <person name="LaButti K.M."/>
            <person name="Lipzen A."/>
            <person name="Martin F.M."/>
            <person name="Barry K."/>
            <person name="Grigoriev I.V."/>
            <person name="Crous P.W."/>
            <person name="Seidl M.F."/>
        </authorList>
    </citation>
    <scope>NUCLEOTIDE SEQUENCE [LARGE SCALE GENOMIC DNA]</scope>
    <source>
        <strain evidence="2 3">CBS 129764</strain>
    </source>
</reference>
<sequence>MLSSSRRHRSHHQRAGQRKSSKQRKSLAERPRADRKVWPNSNQTGSKSSPELVWHPPINQSEPDCQKPEEKGQHTQPPTHRHHHSTTNPVRHSISDNTTHNTSPPLTSSDGNVTHRGDNFERALAPCTQILLVVLQSFSQHCLPRSRRNLEPTRVAERMVYCKPITSRLVSPRFFCCCRSVPSIRHRSRQVRSNLARHCCTHALHSYLPAERPTKIVNQPGGQQVNRRAAPPACSRRRRSGGLARSGSTAPLAWRQRAGGREDQEQIRADCTQIR</sequence>
<protein>
    <submittedName>
        <fullName evidence="2">Uncharacterized protein</fullName>
    </submittedName>
</protein>
<feature type="region of interest" description="Disordered" evidence="1">
    <location>
        <begin position="1"/>
        <end position="117"/>
    </location>
</feature>
<evidence type="ECO:0000313" key="2">
    <source>
        <dbReference type="EMBL" id="KAK8176862.1"/>
    </source>
</evidence>
<comment type="caution">
    <text evidence="2">The sequence shown here is derived from an EMBL/GenBank/DDBJ whole genome shotgun (WGS) entry which is preliminary data.</text>
</comment>
<gene>
    <name evidence="2" type="ORF">IWX90DRAFT_435</name>
</gene>
<dbReference type="Proteomes" id="UP001456524">
    <property type="component" value="Unassembled WGS sequence"/>
</dbReference>
<feature type="compositionally biased region" description="Polar residues" evidence="1">
    <location>
        <begin position="216"/>
        <end position="226"/>
    </location>
</feature>
<feature type="compositionally biased region" description="Polar residues" evidence="1">
    <location>
        <begin position="95"/>
        <end position="112"/>
    </location>
</feature>